<keyword evidence="11" id="KW-0614">Plasmid</keyword>
<dbReference type="PANTHER" id="PTHR43394">
    <property type="entry name" value="ATP-DEPENDENT PERMEASE MDL1, MITOCHONDRIAL"/>
    <property type="match status" value="1"/>
</dbReference>
<feature type="transmembrane region" description="Helical" evidence="8">
    <location>
        <begin position="276"/>
        <end position="294"/>
    </location>
</feature>
<dbReference type="Proteomes" id="UP001218231">
    <property type="component" value="Plasmid unnamed2"/>
</dbReference>
<feature type="region of interest" description="Disordered" evidence="7">
    <location>
        <begin position="678"/>
        <end position="701"/>
    </location>
</feature>
<evidence type="ECO:0000313" key="12">
    <source>
        <dbReference type="Proteomes" id="UP001218231"/>
    </source>
</evidence>
<dbReference type="InterPro" id="IPR003439">
    <property type="entry name" value="ABC_transporter-like_ATP-bd"/>
</dbReference>
<dbReference type="InterPro" id="IPR027417">
    <property type="entry name" value="P-loop_NTPase"/>
</dbReference>
<dbReference type="Gene3D" id="1.20.1560.10">
    <property type="entry name" value="ABC transporter type 1, transmembrane domain"/>
    <property type="match status" value="1"/>
</dbReference>
<dbReference type="GO" id="GO:0005524">
    <property type="term" value="F:ATP binding"/>
    <property type="evidence" value="ECO:0007669"/>
    <property type="project" value="UniProtKB-KW"/>
</dbReference>
<feature type="domain" description="ABC transmembrane type-1" evidence="10">
    <location>
        <begin position="141"/>
        <end position="414"/>
    </location>
</feature>
<feature type="transmembrane region" description="Helical" evidence="8">
    <location>
        <begin position="175"/>
        <end position="192"/>
    </location>
</feature>
<dbReference type="SMART" id="SM00382">
    <property type="entry name" value="AAA"/>
    <property type="match status" value="1"/>
</dbReference>
<dbReference type="PANTHER" id="PTHR43394:SF1">
    <property type="entry name" value="ATP-BINDING CASSETTE SUB-FAMILY B MEMBER 10, MITOCHONDRIAL"/>
    <property type="match status" value="1"/>
</dbReference>
<evidence type="ECO:0000256" key="7">
    <source>
        <dbReference type="SAM" id="MobiDB-lite"/>
    </source>
</evidence>
<evidence type="ECO:0000313" key="11">
    <source>
        <dbReference type="EMBL" id="WCT80161.1"/>
    </source>
</evidence>
<evidence type="ECO:0000256" key="1">
    <source>
        <dbReference type="ARBA" id="ARBA00004651"/>
    </source>
</evidence>
<keyword evidence="5 8" id="KW-1133">Transmembrane helix</keyword>
<gene>
    <name evidence="11" type="ORF">PQ457_21865</name>
</gene>
<evidence type="ECO:0000259" key="10">
    <source>
        <dbReference type="PROSITE" id="PS50929"/>
    </source>
</evidence>
<evidence type="ECO:0000256" key="3">
    <source>
        <dbReference type="ARBA" id="ARBA00022741"/>
    </source>
</evidence>
<keyword evidence="2 8" id="KW-0812">Transmembrane</keyword>
<reference evidence="11 12" key="1">
    <citation type="submission" date="2023-02" db="EMBL/GenBank/DDBJ databases">
        <title>Genome sequence of Novosphingobium humi KACC 19094.</title>
        <authorList>
            <person name="Kim S."/>
            <person name="Heo J."/>
            <person name="Kwon S.-W."/>
        </authorList>
    </citation>
    <scope>NUCLEOTIDE SEQUENCE [LARGE SCALE GENOMIC DNA]</scope>
    <source>
        <strain evidence="11 12">KACC 19094</strain>
        <plasmid evidence="11 12">unnamed2</plasmid>
    </source>
</reference>
<evidence type="ECO:0000256" key="8">
    <source>
        <dbReference type="SAM" id="Phobius"/>
    </source>
</evidence>
<sequence length="701" mass="75964">MTLPLLDLAGALARRRGIRLAPDWQSAVTIDLALDDPEAPWRLSEMAGWDAPVAMETRPGPQDFPMLVYVNQLGWAMAEQWQGPDHIRAITASGLAEVEWAAGLRLVQMSFPEAAGAENHQSAFAVFRAAILGRRRMIVDATAATVVINVLALITSIYSMQVYDRVIPRASYDTLWVLTAGMAFALLVDFLIRNTRAFLIDEEASSIDAEVSEYFFARMQSVRLDARPPGVGTMAAQLRGLEQVRAVMASASLFILADLPFALLFMVVMYGIGGSVVIIPALTFPLAIGAAMLFSRMIREDAHKSQVSGNRKNGLLVEALGAAETIKANLGGWHMLAGWNRLVDTVHRHDNQVRRWSTLSGSTFNVLQQVAYVGIIVLGVYEVADHRLTMGGLIACTIISGRINGPLVAALPNLIVQWSYARSSLQALDSILRLPSDHPHDRQMLRMGPVQAGMRLANVQFAYPGAHSGVDIPGLFINRGEKVGIIGSVGSGKSTLLKVMAGLYAPAVGQVTLDGVEISQIAEDDLRRQLIYLPQSFDLLSGSLRDNLALGIANPNDERLLAAAQRTGLSELLRQHPMGLDLPISEGGFGLSGGQRALVGLTRLLLTDPSILLLDEPTANLDPESELRALQQIFGHFAGKTVVMVTHKPQLLSFVDRVLVVIDGRLALDGKTADVLNQLRPKPAPAANREVPGQSPQQEKE</sequence>
<proteinExistence type="predicted"/>
<dbReference type="InterPro" id="IPR036640">
    <property type="entry name" value="ABC1_TM_sf"/>
</dbReference>
<keyword evidence="12" id="KW-1185">Reference proteome</keyword>
<keyword evidence="3" id="KW-0547">Nucleotide-binding</keyword>
<name>A0ABY7U3W0_9SPHN</name>
<dbReference type="InterPro" id="IPR039421">
    <property type="entry name" value="Type_1_exporter"/>
</dbReference>
<dbReference type="SUPFAM" id="SSF90123">
    <property type="entry name" value="ABC transporter transmembrane region"/>
    <property type="match status" value="1"/>
</dbReference>
<protein>
    <submittedName>
        <fullName evidence="11">ATP-binding cassette domain-containing protein</fullName>
    </submittedName>
</protein>
<dbReference type="EMBL" id="CP117419">
    <property type="protein sequence ID" value="WCT80161.1"/>
    <property type="molecule type" value="Genomic_DNA"/>
</dbReference>
<evidence type="ECO:0000256" key="6">
    <source>
        <dbReference type="ARBA" id="ARBA00023136"/>
    </source>
</evidence>
<organism evidence="11 12">
    <name type="scientific">Novosphingobium humi</name>
    <dbReference type="NCBI Taxonomy" id="2282397"/>
    <lineage>
        <taxon>Bacteria</taxon>
        <taxon>Pseudomonadati</taxon>
        <taxon>Pseudomonadota</taxon>
        <taxon>Alphaproteobacteria</taxon>
        <taxon>Sphingomonadales</taxon>
        <taxon>Sphingomonadaceae</taxon>
        <taxon>Novosphingobium</taxon>
    </lineage>
</organism>
<evidence type="ECO:0000256" key="2">
    <source>
        <dbReference type="ARBA" id="ARBA00022692"/>
    </source>
</evidence>
<dbReference type="SUPFAM" id="SSF52540">
    <property type="entry name" value="P-loop containing nucleoside triphosphate hydrolases"/>
    <property type="match status" value="1"/>
</dbReference>
<dbReference type="PROSITE" id="PS50893">
    <property type="entry name" value="ABC_TRANSPORTER_2"/>
    <property type="match status" value="1"/>
</dbReference>
<dbReference type="InterPro" id="IPR003593">
    <property type="entry name" value="AAA+_ATPase"/>
</dbReference>
<accession>A0ABY7U3W0</accession>
<feature type="transmembrane region" description="Helical" evidence="8">
    <location>
        <begin position="138"/>
        <end position="163"/>
    </location>
</feature>
<feature type="domain" description="ABC transporter" evidence="9">
    <location>
        <begin position="454"/>
        <end position="688"/>
    </location>
</feature>
<dbReference type="Pfam" id="PF00664">
    <property type="entry name" value="ABC_membrane"/>
    <property type="match status" value="1"/>
</dbReference>
<keyword evidence="4 11" id="KW-0067">ATP-binding</keyword>
<dbReference type="InterPro" id="IPR011527">
    <property type="entry name" value="ABC1_TM_dom"/>
</dbReference>
<dbReference type="PROSITE" id="PS50929">
    <property type="entry name" value="ABC_TM1F"/>
    <property type="match status" value="1"/>
</dbReference>
<keyword evidence="6 8" id="KW-0472">Membrane</keyword>
<dbReference type="Pfam" id="PF00005">
    <property type="entry name" value="ABC_tran"/>
    <property type="match status" value="1"/>
</dbReference>
<comment type="subcellular location">
    <subcellularLocation>
        <location evidence="1">Cell membrane</location>
        <topology evidence="1">Multi-pass membrane protein</topology>
    </subcellularLocation>
</comment>
<geneLocation type="plasmid" evidence="11 12">
    <name>unnamed2</name>
</geneLocation>
<evidence type="ECO:0000259" key="9">
    <source>
        <dbReference type="PROSITE" id="PS50893"/>
    </source>
</evidence>
<dbReference type="Gene3D" id="3.40.50.300">
    <property type="entry name" value="P-loop containing nucleotide triphosphate hydrolases"/>
    <property type="match status" value="1"/>
</dbReference>
<evidence type="ECO:0000256" key="4">
    <source>
        <dbReference type="ARBA" id="ARBA00022840"/>
    </source>
</evidence>
<evidence type="ECO:0000256" key="5">
    <source>
        <dbReference type="ARBA" id="ARBA00022989"/>
    </source>
</evidence>
<feature type="transmembrane region" description="Helical" evidence="8">
    <location>
        <begin position="246"/>
        <end position="270"/>
    </location>
</feature>
<dbReference type="RefSeq" id="WP_273620431.1">
    <property type="nucleotide sequence ID" value="NZ_CP117419.1"/>
</dbReference>